<reference evidence="2 3" key="1">
    <citation type="submission" date="2016-01" db="EMBL/GenBank/DDBJ databases">
        <title>Genome Sequences of Twelve Sporeforming Bacillus Species Isolated from Foods.</title>
        <authorList>
            <person name="Berendsen E.M."/>
            <person name="Wells-Bennik M.H."/>
            <person name="Krawcyk A.O."/>
            <person name="De Jong A."/>
            <person name="Holsappel S."/>
            <person name="Eijlander R.T."/>
            <person name="Kuipers O.P."/>
        </authorList>
    </citation>
    <scope>NUCLEOTIDE SEQUENCE [LARGE SCALE GENOMIC DNA]</scope>
    <source>
        <strain evidence="2 3">B4102</strain>
    </source>
</reference>
<dbReference type="OrthoDB" id="2734296at2"/>
<dbReference type="AlphaFoldDB" id="A0A150KVI4"/>
<sequence>MIKTGYLLIFVLTVALSQNQSAFAFANKLPNNQVKTFQNADDFYNNVVDKQRYEEYNDAKLNVRSLTTIKKLPKVIDGMSWDYDADYRHPIKEDFIKYSKRFDPEQKVYYFFTLKDSGEQVFYQNAMYDLKTKELIYASKGNWVKDK</sequence>
<feature type="chain" id="PRO_5038507346" evidence="1">
    <location>
        <begin position="27"/>
        <end position="147"/>
    </location>
</feature>
<dbReference type="EMBL" id="LQYN01000065">
    <property type="protein sequence ID" value="KYD04107.1"/>
    <property type="molecule type" value="Genomic_DNA"/>
</dbReference>
<keyword evidence="1" id="KW-0732">Signal</keyword>
<gene>
    <name evidence="2" type="ORF">B4102_3327</name>
</gene>
<dbReference type="RefSeq" id="WP_066232300.1">
    <property type="nucleotide sequence ID" value="NZ_LQYN01000065.1"/>
</dbReference>
<evidence type="ECO:0000313" key="2">
    <source>
        <dbReference type="EMBL" id="KYD04107.1"/>
    </source>
</evidence>
<evidence type="ECO:0000256" key="1">
    <source>
        <dbReference type="SAM" id="SignalP"/>
    </source>
</evidence>
<dbReference type="Proteomes" id="UP000075666">
    <property type="component" value="Unassembled WGS sequence"/>
</dbReference>
<feature type="signal peptide" evidence="1">
    <location>
        <begin position="1"/>
        <end position="26"/>
    </location>
</feature>
<keyword evidence="3" id="KW-1185">Reference proteome</keyword>
<protein>
    <submittedName>
        <fullName evidence="2">Uncharacterized protein</fullName>
    </submittedName>
</protein>
<comment type="caution">
    <text evidence="2">The sequence shown here is derived from an EMBL/GenBank/DDBJ whole genome shotgun (WGS) entry which is preliminary data.</text>
</comment>
<evidence type="ECO:0000313" key="3">
    <source>
        <dbReference type="Proteomes" id="UP000075666"/>
    </source>
</evidence>
<proteinExistence type="predicted"/>
<accession>A0A150KVI4</accession>
<dbReference type="PATRIC" id="fig|46224.3.peg.3412"/>
<organism evidence="2 3">
    <name type="scientific">Heyndrickxia sporothermodurans</name>
    <dbReference type="NCBI Taxonomy" id="46224"/>
    <lineage>
        <taxon>Bacteria</taxon>
        <taxon>Bacillati</taxon>
        <taxon>Bacillota</taxon>
        <taxon>Bacilli</taxon>
        <taxon>Bacillales</taxon>
        <taxon>Bacillaceae</taxon>
        <taxon>Heyndrickxia</taxon>
    </lineage>
</organism>
<name>A0A150KVI4_9BACI</name>